<organism evidence="1">
    <name type="scientific">Rhizophagus irregularis (strain DAOM 181602 / DAOM 197198 / MUCL 43194)</name>
    <name type="common">Arbuscular mycorrhizal fungus</name>
    <name type="synonym">Glomus intraradices</name>
    <dbReference type="NCBI Taxonomy" id="747089"/>
    <lineage>
        <taxon>Eukaryota</taxon>
        <taxon>Fungi</taxon>
        <taxon>Fungi incertae sedis</taxon>
        <taxon>Mucoromycota</taxon>
        <taxon>Glomeromycotina</taxon>
        <taxon>Glomeromycetes</taxon>
        <taxon>Glomerales</taxon>
        <taxon>Glomeraceae</taxon>
        <taxon>Rhizophagus</taxon>
    </lineage>
</organism>
<gene>
    <name evidence="1" type="ORF">GLOINDRAFT_29491</name>
</gene>
<evidence type="ECO:0000313" key="1">
    <source>
        <dbReference type="EMBL" id="ESA10402.1"/>
    </source>
</evidence>
<reference evidence="1" key="1">
    <citation type="submission" date="2013-07" db="EMBL/GenBank/DDBJ databases">
        <title>The genome of an arbuscular mycorrhizal fungus provides insights into the evolution of the oldest plant symbiosis.</title>
        <authorList>
            <consortium name="DOE Joint Genome Institute"/>
            <person name="Tisserant E."/>
            <person name="Malbreil M."/>
            <person name="Kuo A."/>
            <person name="Kohler A."/>
            <person name="Symeonidi A."/>
            <person name="Balestrini R."/>
            <person name="Charron P."/>
            <person name="Duensing N."/>
            <person name="Frei-dit-Frey N."/>
            <person name="Gianinazzi-Pearson V."/>
            <person name="Gilbert B."/>
            <person name="Handa Y."/>
            <person name="Hijri M."/>
            <person name="Kaul R."/>
            <person name="Kawaguchi M."/>
            <person name="Krajinski F."/>
            <person name="Lammers P."/>
            <person name="Lapierre D."/>
            <person name="Masclaux F.G."/>
            <person name="Murat C."/>
            <person name="Morin E."/>
            <person name="Ndikumana S."/>
            <person name="Pagni M."/>
            <person name="Petitpierre D."/>
            <person name="Requena N."/>
            <person name="Rosikiewicz P."/>
            <person name="Riley R."/>
            <person name="Saito K."/>
            <person name="San Clemente H."/>
            <person name="Shapiro H."/>
            <person name="van Tuinen D."/>
            <person name="Becard G."/>
            <person name="Bonfante P."/>
            <person name="Paszkowski U."/>
            <person name="Shachar-Hill Y."/>
            <person name="Young J.P."/>
            <person name="Sanders I.R."/>
            <person name="Henrissat B."/>
            <person name="Rensing S.A."/>
            <person name="Grigoriev I.V."/>
            <person name="Corradi N."/>
            <person name="Roux C."/>
            <person name="Martin F."/>
        </authorList>
    </citation>
    <scope>NUCLEOTIDE SEQUENCE</scope>
    <source>
        <strain evidence="1">DAOM 197198</strain>
    </source>
</reference>
<dbReference type="HOGENOM" id="CLU_2923814_0_0_1"/>
<dbReference type="AlphaFoldDB" id="U9TSI5"/>
<proteinExistence type="predicted"/>
<accession>U9TSI5</accession>
<sequence>MTRSSDFTNFHYDTSPVTSSLTNESPSPLQAFEWSLLGIFWTHSAIIRGLKLRYTNLGFIV</sequence>
<name>U9TSI5_RHIID</name>
<protein>
    <submittedName>
        <fullName evidence="1">Uncharacterized protein</fullName>
    </submittedName>
</protein>
<dbReference type="EMBL" id="KI287143">
    <property type="protein sequence ID" value="ESA10402.1"/>
    <property type="molecule type" value="Genomic_DNA"/>
</dbReference>